<gene>
    <name evidence="2" type="ORF">MTR67_035127</name>
</gene>
<protein>
    <submittedName>
        <fullName evidence="2">Uncharacterized protein</fullName>
    </submittedName>
</protein>
<dbReference type="Proteomes" id="UP001234989">
    <property type="component" value="Chromosome 8"/>
</dbReference>
<proteinExistence type="predicted"/>
<accession>A0AAF0U9E5</accession>
<dbReference type="AlphaFoldDB" id="A0AAF0U9E5"/>
<evidence type="ECO:0000313" key="3">
    <source>
        <dbReference type="Proteomes" id="UP001234989"/>
    </source>
</evidence>
<organism evidence="2 3">
    <name type="scientific">Solanum verrucosum</name>
    <dbReference type="NCBI Taxonomy" id="315347"/>
    <lineage>
        <taxon>Eukaryota</taxon>
        <taxon>Viridiplantae</taxon>
        <taxon>Streptophyta</taxon>
        <taxon>Embryophyta</taxon>
        <taxon>Tracheophyta</taxon>
        <taxon>Spermatophyta</taxon>
        <taxon>Magnoliopsida</taxon>
        <taxon>eudicotyledons</taxon>
        <taxon>Gunneridae</taxon>
        <taxon>Pentapetalae</taxon>
        <taxon>asterids</taxon>
        <taxon>lamiids</taxon>
        <taxon>Solanales</taxon>
        <taxon>Solanaceae</taxon>
        <taxon>Solanoideae</taxon>
        <taxon>Solaneae</taxon>
        <taxon>Solanum</taxon>
    </lineage>
</organism>
<dbReference type="EMBL" id="CP133619">
    <property type="protein sequence ID" value="WMV41742.1"/>
    <property type="molecule type" value="Genomic_DNA"/>
</dbReference>
<keyword evidence="3" id="KW-1185">Reference proteome</keyword>
<name>A0AAF0U9E5_SOLVR</name>
<evidence type="ECO:0000256" key="1">
    <source>
        <dbReference type="SAM" id="MobiDB-lite"/>
    </source>
</evidence>
<feature type="region of interest" description="Disordered" evidence="1">
    <location>
        <begin position="55"/>
        <end position="77"/>
    </location>
</feature>
<evidence type="ECO:0000313" key="2">
    <source>
        <dbReference type="EMBL" id="WMV41742.1"/>
    </source>
</evidence>
<sequence length="77" mass="8689">MMTQIDLLSKNIMRGGLKLVNVVGTNNGQCPEDAKFKAVYNKEVQYWENQMGGGGGLFSPKETKKTRWEPWLGQGKR</sequence>
<reference evidence="2" key="1">
    <citation type="submission" date="2023-08" db="EMBL/GenBank/DDBJ databases">
        <title>A de novo genome assembly of Solanum verrucosum Schlechtendal, a Mexican diploid species geographically isolated from the other diploid A-genome species in potato relatives.</title>
        <authorList>
            <person name="Hosaka K."/>
        </authorList>
    </citation>
    <scope>NUCLEOTIDE SEQUENCE</scope>
    <source>
        <tissue evidence="2">Young leaves</tissue>
    </source>
</reference>